<evidence type="ECO:0000256" key="1">
    <source>
        <dbReference type="ARBA" id="ARBA00004123"/>
    </source>
</evidence>
<dbReference type="SMART" id="SM00803">
    <property type="entry name" value="TAF"/>
    <property type="match status" value="1"/>
</dbReference>
<dbReference type="WBParaSite" id="ALUE_0000845101-mRNA-1">
    <property type="protein sequence ID" value="ALUE_0000845101-mRNA-1"/>
    <property type="gene ID" value="ALUE_0000845101"/>
</dbReference>
<evidence type="ECO:0000256" key="6">
    <source>
        <dbReference type="ARBA" id="ARBA00040091"/>
    </source>
</evidence>
<dbReference type="PANTHER" id="PTHR10221">
    <property type="entry name" value="TRANSCRIPTION INITIATION FACTOR TFIID SUBUNIT 6"/>
    <property type="match status" value="1"/>
</dbReference>
<evidence type="ECO:0000313" key="9">
    <source>
        <dbReference type="WBParaSite" id="ALUE_0000845101-mRNA-1"/>
    </source>
</evidence>
<dbReference type="InterPro" id="IPR016024">
    <property type="entry name" value="ARM-type_fold"/>
</dbReference>
<evidence type="ECO:0000313" key="8">
    <source>
        <dbReference type="Proteomes" id="UP000036681"/>
    </source>
</evidence>
<keyword evidence="8" id="KW-1185">Reference proteome</keyword>
<feature type="domain" description="TATA box binding protein associated factor (TAF) histone-like fold" evidence="7">
    <location>
        <begin position="15"/>
        <end position="79"/>
    </location>
</feature>
<keyword evidence="4" id="KW-0804">Transcription</keyword>
<keyword evidence="3" id="KW-0805">Transcription regulation</keyword>
<evidence type="ECO:0000256" key="4">
    <source>
        <dbReference type="ARBA" id="ARBA00023163"/>
    </source>
</evidence>
<dbReference type="AlphaFoldDB" id="A0A9J2PFQ4"/>
<dbReference type="InterPro" id="IPR046344">
    <property type="entry name" value="TAF6_C_sf"/>
</dbReference>
<protein>
    <recommendedName>
        <fullName evidence="6">Transcription initiation factor TFIID subunit 6</fullName>
    </recommendedName>
</protein>
<dbReference type="InterPro" id="IPR037796">
    <property type="entry name" value="TAF6"/>
</dbReference>
<dbReference type="GO" id="GO:0003713">
    <property type="term" value="F:transcription coactivator activity"/>
    <property type="evidence" value="ECO:0007669"/>
    <property type="project" value="TreeGrafter"/>
</dbReference>
<dbReference type="InterPro" id="IPR011442">
    <property type="entry name" value="TAF6_C"/>
</dbReference>
<dbReference type="InterPro" id="IPR009072">
    <property type="entry name" value="Histone-fold"/>
</dbReference>
<dbReference type="GO" id="GO:0005669">
    <property type="term" value="C:transcription factor TFIID complex"/>
    <property type="evidence" value="ECO:0007669"/>
    <property type="project" value="InterPro"/>
</dbReference>
<dbReference type="InterPro" id="IPR004823">
    <property type="entry name" value="TAF_TATA-bd_Histone-like_dom"/>
</dbReference>
<dbReference type="SUPFAM" id="SSF48371">
    <property type="entry name" value="ARM repeat"/>
    <property type="match status" value="1"/>
</dbReference>
<name>A0A9J2PFQ4_ASCLU</name>
<keyword evidence="5" id="KW-0539">Nucleus</keyword>
<dbReference type="Proteomes" id="UP000036681">
    <property type="component" value="Unplaced"/>
</dbReference>
<dbReference type="Gene3D" id="1.10.20.10">
    <property type="entry name" value="Histone, subunit A"/>
    <property type="match status" value="1"/>
</dbReference>
<evidence type="ECO:0000256" key="5">
    <source>
        <dbReference type="ARBA" id="ARBA00023242"/>
    </source>
</evidence>
<dbReference type="SUPFAM" id="SSF47113">
    <property type="entry name" value="Histone-fold"/>
    <property type="match status" value="1"/>
</dbReference>
<proteinExistence type="inferred from homology"/>
<dbReference type="GO" id="GO:0016251">
    <property type="term" value="F:RNA polymerase II general transcription initiation factor activity"/>
    <property type="evidence" value="ECO:0007669"/>
    <property type="project" value="InterPro"/>
</dbReference>
<dbReference type="PANTHER" id="PTHR10221:SF9">
    <property type="entry name" value="TRANSCRIPTION INITIATION FACTOR TFIID SUBUNIT 6"/>
    <property type="match status" value="1"/>
</dbReference>
<dbReference type="Gene3D" id="1.25.40.770">
    <property type="entry name" value="TAF6, C-terminal HEAT repeat domain"/>
    <property type="match status" value="1"/>
</dbReference>
<dbReference type="CDD" id="cd08050">
    <property type="entry name" value="TAF6C"/>
    <property type="match status" value="1"/>
</dbReference>
<dbReference type="GO" id="GO:0046695">
    <property type="term" value="C:SLIK (SAGA-like) complex"/>
    <property type="evidence" value="ECO:0007669"/>
    <property type="project" value="InterPro"/>
</dbReference>
<organism evidence="8 9">
    <name type="scientific">Ascaris lumbricoides</name>
    <name type="common">Giant roundworm</name>
    <dbReference type="NCBI Taxonomy" id="6252"/>
    <lineage>
        <taxon>Eukaryota</taxon>
        <taxon>Metazoa</taxon>
        <taxon>Ecdysozoa</taxon>
        <taxon>Nematoda</taxon>
        <taxon>Chromadorea</taxon>
        <taxon>Rhabditida</taxon>
        <taxon>Spirurina</taxon>
        <taxon>Ascaridomorpha</taxon>
        <taxon>Ascaridoidea</taxon>
        <taxon>Ascarididae</taxon>
        <taxon>Ascaris</taxon>
    </lineage>
</organism>
<dbReference type="GO" id="GO:0051123">
    <property type="term" value="P:RNA polymerase II preinitiation complex assembly"/>
    <property type="evidence" value="ECO:0007669"/>
    <property type="project" value="TreeGrafter"/>
</dbReference>
<dbReference type="GO" id="GO:0046982">
    <property type="term" value="F:protein heterodimerization activity"/>
    <property type="evidence" value="ECO:0007669"/>
    <property type="project" value="InterPro"/>
</dbReference>
<accession>A0A9J2PFQ4</accession>
<comment type="subcellular location">
    <subcellularLocation>
        <location evidence="1">Nucleus</location>
    </subcellularLocation>
</comment>
<sequence length="456" mass="51740">MANSHTNNSHEPIRLYIDRRFVKVVSEQLGIASLSEDCCNITAEHVTYSIKTLLEQAKKLAVHCRRAHLTTDDIESAFRIFGQEAILGHDNSRKSVVYKSVADSAEMLDHEVFIAEDAEVDMAAIANSKPPKPPLCPMIRGFFAAHWLVYDGEQIYVPQNPIIVPKRIVRLEEHEERFNAIPTSSRRESLTQMSSGASIAYRLAMRSTRKAERIYVKPSSSHQLSLEQQRFFRDVLEACVGLDDKRRVEALESLQMDTGLQSLLPNISRWLAQGVYANIIQRSLAMLIYIVHAHAALLHNRSLDIHPVLHEMVPSLLSCMISRQLCSRPDIDNHWTLRDFASKCLVQLVREHGVCDTQKRVQQALRYCFMNSSSSANMRYGAFHALFDLSASAERAAFYPHFIEVLHSVDPNVTASMPNQRRIDSEKLYALLVRYEQAMSKCAAKHHANKSITAMD</sequence>
<dbReference type="CDD" id="cd22917">
    <property type="entry name" value="HFD_TAF6-like"/>
    <property type="match status" value="1"/>
</dbReference>
<evidence type="ECO:0000256" key="3">
    <source>
        <dbReference type="ARBA" id="ARBA00023015"/>
    </source>
</evidence>
<dbReference type="GO" id="GO:0000124">
    <property type="term" value="C:SAGA complex"/>
    <property type="evidence" value="ECO:0007669"/>
    <property type="project" value="InterPro"/>
</dbReference>
<reference evidence="9" key="1">
    <citation type="submission" date="2023-03" db="UniProtKB">
        <authorList>
            <consortium name="WormBaseParasite"/>
        </authorList>
    </citation>
    <scope>IDENTIFICATION</scope>
</reference>
<comment type="similarity">
    <text evidence="2">Belongs to the TAF6 family.</text>
</comment>
<evidence type="ECO:0000259" key="7">
    <source>
        <dbReference type="SMART" id="SM00803"/>
    </source>
</evidence>
<dbReference type="Pfam" id="PF02969">
    <property type="entry name" value="TAF"/>
    <property type="match status" value="1"/>
</dbReference>
<dbReference type="FunFam" id="1.25.40.770:FF:000001">
    <property type="entry name" value="Transcription initiation factor TFIID subunit 6"/>
    <property type="match status" value="1"/>
</dbReference>
<evidence type="ECO:0000256" key="2">
    <source>
        <dbReference type="ARBA" id="ARBA00007688"/>
    </source>
</evidence>
<dbReference type="Pfam" id="PF07571">
    <property type="entry name" value="TAF6_C"/>
    <property type="match status" value="1"/>
</dbReference>